<dbReference type="SUPFAM" id="SSF52540">
    <property type="entry name" value="P-loop containing nucleoside triphosphate hydrolases"/>
    <property type="match status" value="1"/>
</dbReference>
<reference evidence="2 3" key="1">
    <citation type="submission" date="2013-07" db="EMBL/GenBank/DDBJ databases">
        <title>Completed genome of Sphingomonas sanxanigenens NX02.</title>
        <authorList>
            <person name="Ma T."/>
            <person name="Huang H."/>
            <person name="Wu M."/>
            <person name="Li X."/>
            <person name="Li G."/>
        </authorList>
    </citation>
    <scope>NUCLEOTIDE SEQUENCE [LARGE SCALE GENOMIC DNA]</scope>
    <source>
        <strain evidence="2 3">NX02</strain>
    </source>
</reference>
<dbReference type="KEGG" id="ssan:NX02_21295"/>
<dbReference type="STRING" id="1123269.NX02_21295"/>
<dbReference type="InterPro" id="IPR006935">
    <property type="entry name" value="Helicase/UvrB_N"/>
</dbReference>
<dbReference type="OrthoDB" id="9804086at2"/>
<dbReference type="GO" id="GO:0005524">
    <property type="term" value="F:ATP binding"/>
    <property type="evidence" value="ECO:0007669"/>
    <property type="project" value="InterPro"/>
</dbReference>
<dbReference type="InterPro" id="IPR001650">
    <property type="entry name" value="Helicase_C-like"/>
</dbReference>
<accession>W0AJP6</accession>
<dbReference type="InterPro" id="IPR027417">
    <property type="entry name" value="P-loop_NTPase"/>
</dbReference>
<keyword evidence="3" id="KW-1185">Reference proteome</keyword>
<dbReference type="GO" id="GO:0005829">
    <property type="term" value="C:cytosol"/>
    <property type="evidence" value="ECO:0007669"/>
    <property type="project" value="TreeGrafter"/>
</dbReference>
<dbReference type="InterPro" id="IPR050742">
    <property type="entry name" value="Helicase_Restrict-Modif_Enz"/>
</dbReference>
<evidence type="ECO:0000313" key="3">
    <source>
        <dbReference type="Proteomes" id="UP000018851"/>
    </source>
</evidence>
<dbReference type="Gene3D" id="3.40.50.300">
    <property type="entry name" value="P-loop containing nucleotide triphosphate hydrolases"/>
    <property type="match status" value="2"/>
</dbReference>
<dbReference type="PANTHER" id="PTHR47396">
    <property type="entry name" value="TYPE I RESTRICTION ENZYME ECOKI R PROTEIN"/>
    <property type="match status" value="1"/>
</dbReference>
<dbReference type="Proteomes" id="UP000018851">
    <property type="component" value="Chromosome"/>
</dbReference>
<gene>
    <name evidence="2" type="ORF">NX02_21295</name>
</gene>
<dbReference type="PROSITE" id="PS51192">
    <property type="entry name" value="HELICASE_ATP_BIND_1"/>
    <property type="match status" value="1"/>
</dbReference>
<dbReference type="PANTHER" id="PTHR47396:SF1">
    <property type="entry name" value="ATP-DEPENDENT HELICASE IRC3-RELATED"/>
    <property type="match status" value="1"/>
</dbReference>
<feature type="domain" description="Helicase ATP-binding" evidence="1">
    <location>
        <begin position="34"/>
        <end position="182"/>
    </location>
</feature>
<dbReference type="RefSeq" id="WP_053000688.1">
    <property type="nucleotide sequence ID" value="NZ_CP006644.1"/>
</dbReference>
<sequence>MTDLVAAAEQLHGASGRKTLRPHQVRAIEMLRSAIGKEGVKRVMLMLATGAGKTVIAAAIIRMAREKGNRVLFVVDAISLVDQTVKAFYDEGLHGIGVIQGNHPMEDWSKPVQVASVQTLERRGMPKADLVIIDEAHSQREYMIKIMADPEWAKVPFIGLSATPWAKGLGNVYQKLIVPVTMQELIDQGYLCPFRVFAADHPDLSGVKIERGDYHEGQLGKVMNDSGLIADIIATWKRLGQNRPTLCFCVDRAHAKEVQRRFEMAGVPAGYIDKDTPREERNAIRRQLDAGEIRVVCNVNCLTKGVDWAIGCIILARPTRSEMLYVQMVGRGLRVNEGIPDCVILDHADNTLRMGFVTDLQHDKLCTAVKGERSKVERKEALPKECPSCKYLKAPKVRECPSCGFIPNIRSDIEEEDGELIEVTRGKPKPTMADKQRWYAELNWISINRGYKSGWASNQYREKFGVWPNSLDKRAVAQPSPEVLSWVRSRAIRYAKSQKPRAA</sequence>
<proteinExistence type="predicted"/>
<dbReference type="GO" id="GO:0003677">
    <property type="term" value="F:DNA binding"/>
    <property type="evidence" value="ECO:0007669"/>
    <property type="project" value="InterPro"/>
</dbReference>
<dbReference type="AlphaFoldDB" id="W0AJP6"/>
<organism evidence="2 3">
    <name type="scientific">Sphingomonas sanxanigenens DSM 19645 = NX02</name>
    <dbReference type="NCBI Taxonomy" id="1123269"/>
    <lineage>
        <taxon>Bacteria</taxon>
        <taxon>Pseudomonadati</taxon>
        <taxon>Pseudomonadota</taxon>
        <taxon>Alphaproteobacteria</taxon>
        <taxon>Sphingomonadales</taxon>
        <taxon>Sphingomonadaceae</taxon>
        <taxon>Sphingomonas</taxon>
    </lineage>
</organism>
<dbReference type="SMART" id="SM00490">
    <property type="entry name" value="HELICc"/>
    <property type="match status" value="1"/>
</dbReference>
<evidence type="ECO:0000313" key="2">
    <source>
        <dbReference type="EMBL" id="AHE55895.1"/>
    </source>
</evidence>
<dbReference type="Pfam" id="PF04851">
    <property type="entry name" value="ResIII"/>
    <property type="match status" value="1"/>
</dbReference>
<dbReference type="SMART" id="SM00487">
    <property type="entry name" value="DEXDc"/>
    <property type="match status" value="1"/>
</dbReference>
<dbReference type="eggNOG" id="COG1061">
    <property type="taxonomic scope" value="Bacteria"/>
</dbReference>
<dbReference type="EMBL" id="CP006644">
    <property type="protein sequence ID" value="AHE55895.1"/>
    <property type="molecule type" value="Genomic_DNA"/>
</dbReference>
<dbReference type="HOGENOM" id="CLU_014765_3_1_5"/>
<name>W0AJP6_9SPHN</name>
<protein>
    <recommendedName>
        <fullName evidence="1">Helicase ATP-binding domain-containing protein</fullName>
    </recommendedName>
</protein>
<evidence type="ECO:0000259" key="1">
    <source>
        <dbReference type="PROSITE" id="PS51192"/>
    </source>
</evidence>
<dbReference type="GO" id="GO:0016787">
    <property type="term" value="F:hydrolase activity"/>
    <property type="evidence" value="ECO:0007669"/>
    <property type="project" value="InterPro"/>
</dbReference>
<dbReference type="PATRIC" id="fig|1123269.5.peg.4167"/>
<dbReference type="InterPro" id="IPR014001">
    <property type="entry name" value="Helicase_ATP-bd"/>
</dbReference>
<dbReference type="Pfam" id="PF00271">
    <property type="entry name" value="Helicase_C"/>
    <property type="match status" value="1"/>
</dbReference>